<sequence>MSSTESSTEGCVEDHVVGLVADGGEDQVPSLDEYVAFVKRHQLALGAKSYVVVPAVDVQAAVIVEGNNDAPWNGPHVHEISPRLHRRKLAPRRQVARVRGGFDPMPLTWLRIDDEGLVEIRQDAGHVS</sequence>
<protein>
    <submittedName>
        <fullName evidence="1">Unnamed protein product</fullName>
    </submittedName>
</protein>
<keyword evidence="2" id="KW-1185">Reference proteome</keyword>
<proteinExistence type="predicted"/>
<gene>
    <name evidence="1" type="ORF">Plil01_001862500</name>
</gene>
<evidence type="ECO:0000313" key="2">
    <source>
        <dbReference type="Proteomes" id="UP001165083"/>
    </source>
</evidence>
<dbReference type="AlphaFoldDB" id="A0A9W6YKA6"/>
<evidence type="ECO:0000313" key="1">
    <source>
        <dbReference type="EMBL" id="GMF66077.1"/>
    </source>
</evidence>
<comment type="caution">
    <text evidence="1">The sequence shown here is derived from an EMBL/GenBank/DDBJ whole genome shotgun (WGS) entry which is preliminary data.</text>
</comment>
<organism evidence="1 2">
    <name type="scientific">Phytophthora lilii</name>
    <dbReference type="NCBI Taxonomy" id="2077276"/>
    <lineage>
        <taxon>Eukaryota</taxon>
        <taxon>Sar</taxon>
        <taxon>Stramenopiles</taxon>
        <taxon>Oomycota</taxon>
        <taxon>Peronosporomycetes</taxon>
        <taxon>Peronosporales</taxon>
        <taxon>Peronosporaceae</taxon>
        <taxon>Phytophthora</taxon>
    </lineage>
</organism>
<dbReference type="EMBL" id="BSXW01012536">
    <property type="protein sequence ID" value="GMF66077.1"/>
    <property type="molecule type" value="Genomic_DNA"/>
</dbReference>
<reference evidence="1" key="1">
    <citation type="submission" date="2023-04" db="EMBL/GenBank/DDBJ databases">
        <title>Phytophthora lilii NBRC 32176.</title>
        <authorList>
            <person name="Ichikawa N."/>
            <person name="Sato H."/>
            <person name="Tonouchi N."/>
        </authorList>
    </citation>
    <scope>NUCLEOTIDE SEQUENCE</scope>
    <source>
        <strain evidence="1">NBRC 32176</strain>
    </source>
</reference>
<name>A0A9W6YKA6_9STRA</name>
<accession>A0A9W6YKA6</accession>
<dbReference type="Proteomes" id="UP001165083">
    <property type="component" value="Unassembled WGS sequence"/>
</dbReference>